<keyword evidence="4" id="KW-0677">Repeat</keyword>
<dbReference type="InterPro" id="IPR001680">
    <property type="entry name" value="WD40_rpt"/>
</dbReference>
<name>A0A6A6U7Q2_9PEZI</name>
<evidence type="ECO:0000313" key="7">
    <source>
        <dbReference type="EMBL" id="KAF2666974.1"/>
    </source>
</evidence>
<evidence type="ECO:0000256" key="5">
    <source>
        <dbReference type="ARBA" id="ARBA00023242"/>
    </source>
</evidence>
<evidence type="ECO:0000256" key="4">
    <source>
        <dbReference type="ARBA" id="ARBA00022737"/>
    </source>
</evidence>
<dbReference type="SMART" id="SM00320">
    <property type="entry name" value="WD40"/>
    <property type="match status" value="3"/>
</dbReference>
<protein>
    <submittedName>
        <fullName evidence="7">WD repeat-containing protein 82</fullName>
    </submittedName>
</protein>
<keyword evidence="5" id="KW-0539">Nucleus</keyword>
<evidence type="ECO:0000256" key="2">
    <source>
        <dbReference type="ARBA" id="ARBA00005616"/>
    </source>
</evidence>
<dbReference type="OrthoDB" id="27537at2759"/>
<comment type="subcellular location">
    <subcellularLocation>
        <location evidence="1">Nucleus</location>
    </subcellularLocation>
</comment>
<dbReference type="AlphaFoldDB" id="A0A6A6U7Q2"/>
<dbReference type="GO" id="GO:0016070">
    <property type="term" value="P:RNA metabolic process"/>
    <property type="evidence" value="ECO:0007669"/>
    <property type="project" value="UniProtKB-ARBA"/>
</dbReference>
<reference evidence="7" key="1">
    <citation type="journal article" date="2020" name="Stud. Mycol.">
        <title>101 Dothideomycetes genomes: a test case for predicting lifestyles and emergence of pathogens.</title>
        <authorList>
            <person name="Haridas S."/>
            <person name="Albert R."/>
            <person name="Binder M."/>
            <person name="Bloem J."/>
            <person name="Labutti K."/>
            <person name="Salamov A."/>
            <person name="Andreopoulos B."/>
            <person name="Baker S."/>
            <person name="Barry K."/>
            <person name="Bills G."/>
            <person name="Bluhm B."/>
            <person name="Cannon C."/>
            <person name="Castanera R."/>
            <person name="Culley D."/>
            <person name="Daum C."/>
            <person name="Ezra D."/>
            <person name="Gonzalez J."/>
            <person name="Henrissat B."/>
            <person name="Kuo A."/>
            <person name="Liang C."/>
            <person name="Lipzen A."/>
            <person name="Lutzoni F."/>
            <person name="Magnuson J."/>
            <person name="Mondo S."/>
            <person name="Nolan M."/>
            <person name="Ohm R."/>
            <person name="Pangilinan J."/>
            <person name="Park H.-J."/>
            <person name="Ramirez L."/>
            <person name="Alfaro M."/>
            <person name="Sun H."/>
            <person name="Tritt A."/>
            <person name="Yoshinaga Y."/>
            <person name="Zwiers L.-H."/>
            <person name="Turgeon B."/>
            <person name="Goodwin S."/>
            <person name="Spatafora J."/>
            <person name="Crous P."/>
            <person name="Grigoriev I."/>
        </authorList>
    </citation>
    <scope>NUCLEOTIDE SEQUENCE</scope>
    <source>
        <strain evidence="7">CBS 115976</strain>
    </source>
</reference>
<dbReference type="SUPFAM" id="SSF50978">
    <property type="entry name" value="WD40 repeat-like"/>
    <property type="match status" value="1"/>
</dbReference>
<dbReference type="GO" id="GO:0048188">
    <property type="term" value="C:Set1C/COMPASS complex"/>
    <property type="evidence" value="ECO:0007669"/>
    <property type="project" value="TreeGrafter"/>
</dbReference>
<dbReference type="Gene3D" id="2.130.10.10">
    <property type="entry name" value="YVTN repeat-like/Quinoprotein amine dehydrogenase"/>
    <property type="match status" value="1"/>
</dbReference>
<evidence type="ECO:0000256" key="1">
    <source>
        <dbReference type="ARBA" id="ARBA00004123"/>
    </source>
</evidence>
<keyword evidence="8" id="KW-1185">Reference proteome</keyword>
<feature type="repeat" description="WD" evidence="6">
    <location>
        <begin position="118"/>
        <end position="159"/>
    </location>
</feature>
<dbReference type="InterPro" id="IPR015943">
    <property type="entry name" value="WD40/YVTN_repeat-like_dom_sf"/>
</dbReference>
<dbReference type="PANTHER" id="PTHR19861">
    <property type="entry name" value="WD40 REPEAT PROTEIN SWD2"/>
    <property type="match status" value="1"/>
</dbReference>
<comment type="similarity">
    <text evidence="2">Belongs to the WD repeat SWD2 family.</text>
</comment>
<dbReference type="EMBL" id="MU004238">
    <property type="protein sequence ID" value="KAF2666974.1"/>
    <property type="molecule type" value="Genomic_DNA"/>
</dbReference>
<proteinExistence type="inferred from homology"/>
<dbReference type="PANTHER" id="PTHR19861:SF0">
    <property type="entry name" value="WD REPEAT-CONTAINING PROTEIN 82"/>
    <property type="match status" value="1"/>
</dbReference>
<evidence type="ECO:0000256" key="3">
    <source>
        <dbReference type="ARBA" id="ARBA00022574"/>
    </source>
</evidence>
<organism evidence="7 8">
    <name type="scientific">Microthyrium microscopicum</name>
    <dbReference type="NCBI Taxonomy" id="703497"/>
    <lineage>
        <taxon>Eukaryota</taxon>
        <taxon>Fungi</taxon>
        <taxon>Dikarya</taxon>
        <taxon>Ascomycota</taxon>
        <taxon>Pezizomycotina</taxon>
        <taxon>Dothideomycetes</taxon>
        <taxon>Dothideomycetes incertae sedis</taxon>
        <taxon>Microthyriales</taxon>
        <taxon>Microthyriaceae</taxon>
        <taxon>Microthyrium</taxon>
    </lineage>
</organism>
<evidence type="ECO:0000256" key="6">
    <source>
        <dbReference type="PROSITE-ProRule" id="PRU00221"/>
    </source>
</evidence>
<gene>
    <name evidence="7" type="ORF">BT63DRAFT_457931</name>
</gene>
<dbReference type="PROSITE" id="PS50294">
    <property type="entry name" value="WD_REPEATS_REGION"/>
    <property type="match status" value="1"/>
</dbReference>
<evidence type="ECO:0000313" key="8">
    <source>
        <dbReference type="Proteomes" id="UP000799302"/>
    </source>
</evidence>
<dbReference type="PROSITE" id="PS50082">
    <property type="entry name" value="WD_REPEATS_2"/>
    <property type="match status" value="1"/>
</dbReference>
<keyword evidence="3 6" id="KW-0853">WD repeat</keyword>
<dbReference type="InterPro" id="IPR036322">
    <property type="entry name" value="WD40_repeat_dom_sf"/>
</dbReference>
<accession>A0A6A6U7Q2</accession>
<sequence length="365" mass="40282">MAAGSDEATQAPPRERVKDVVQYLRAVKRFWPDGSRTHVTSLDFDDTGELAILSRSDDTIQIYNIKEGKHAKELKSQKYGVDLVRFSHHSQSIIHASTKIDDTIRYLSTHDNSYMRYFRGHEGRVTSLSMCPSKDEFLSCSEDGTMRLWSIQSQNAKGVLKLHGAHLGAYDPSASVIACASGLTQSILLYDLRNFDKQPFATFDLDSMISRFDPSGAGRNWTSLSFSNDGKSIMLGTSGAGHFVLDGFEGSLRHFLKRRGPSQRRAPGELGSTATPGQGDVCFSPDGQFVLGGSGSDDGVSVWDIRGADDPERELKPVAQLPFPDAKKDRVEIAVYNPRFNMLCTADRAVSMWVPDKELYGKPSS</sequence>
<dbReference type="Pfam" id="PF00400">
    <property type="entry name" value="WD40"/>
    <property type="match status" value="2"/>
</dbReference>
<dbReference type="Proteomes" id="UP000799302">
    <property type="component" value="Unassembled WGS sequence"/>
</dbReference>
<dbReference type="InterPro" id="IPR037867">
    <property type="entry name" value="Swd2/WDR82"/>
</dbReference>
<dbReference type="GO" id="GO:0003682">
    <property type="term" value="F:chromatin binding"/>
    <property type="evidence" value="ECO:0007669"/>
    <property type="project" value="TreeGrafter"/>
</dbReference>